<dbReference type="PANTHER" id="PTHR10133:SF27">
    <property type="entry name" value="DNA POLYMERASE NU"/>
    <property type="match status" value="1"/>
</dbReference>
<dbReference type="CDD" id="cd09859">
    <property type="entry name" value="PIN_53EXO"/>
    <property type="match status" value="1"/>
</dbReference>
<dbReference type="InterPro" id="IPR036279">
    <property type="entry name" value="5-3_exonuclease_C_sf"/>
</dbReference>
<dbReference type="FunFam" id="3.40.50.1010:FF:000001">
    <property type="entry name" value="DNA polymerase I"/>
    <property type="match status" value="1"/>
</dbReference>
<dbReference type="Pfam" id="PF00476">
    <property type="entry name" value="DNA_pol_A"/>
    <property type="match status" value="1"/>
</dbReference>
<evidence type="ECO:0000256" key="16">
    <source>
        <dbReference type="NCBIfam" id="TIGR00593"/>
    </source>
</evidence>
<evidence type="ECO:0000256" key="4">
    <source>
        <dbReference type="ARBA" id="ARBA00020311"/>
    </source>
</evidence>
<evidence type="ECO:0000259" key="20">
    <source>
        <dbReference type="SMART" id="SM00482"/>
    </source>
</evidence>
<evidence type="ECO:0000256" key="14">
    <source>
        <dbReference type="ARBA" id="ARBA00023204"/>
    </source>
</evidence>
<dbReference type="InterPro" id="IPR043502">
    <property type="entry name" value="DNA/RNA_pol_sf"/>
</dbReference>
<comment type="subunit">
    <text evidence="2">Single-chain monomer with multiple functions.</text>
</comment>
<organism evidence="21 22">
    <name type="scientific">Arboricoccus pini</name>
    <dbReference type="NCBI Taxonomy" id="1963835"/>
    <lineage>
        <taxon>Bacteria</taxon>
        <taxon>Pseudomonadati</taxon>
        <taxon>Pseudomonadota</taxon>
        <taxon>Alphaproteobacteria</taxon>
        <taxon>Geminicoccales</taxon>
        <taxon>Geminicoccaceae</taxon>
        <taxon>Arboricoccus</taxon>
    </lineage>
</organism>
<evidence type="ECO:0000259" key="19">
    <source>
        <dbReference type="SMART" id="SM00475"/>
    </source>
</evidence>
<dbReference type="FunFam" id="1.20.1060.10:FF:000001">
    <property type="entry name" value="DNA polymerase I"/>
    <property type="match status" value="1"/>
</dbReference>
<dbReference type="CDD" id="cd09898">
    <property type="entry name" value="H3TH_53EXO"/>
    <property type="match status" value="1"/>
</dbReference>
<keyword evidence="9 17" id="KW-0227">DNA damage</keyword>
<dbReference type="InterPro" id="IPR018320">
    <property type="entry name" value="DNA_polymerase_1"/>
</dbReference>
<dbReference type="InterPro" id="IPR020045">
    <property type="entry name" value="DNA_polI_H3TH"/>
</dbReference>
<dbReference type="SMART" id="SM00474">
    <property type="entry name" value="35EXOc"/>
    <property type="match status" value="1"/>
</dbReference>
<gene>
    <name evidence="17" type="primary">polA</name>
    <name evidence="21" type="ORF">SAMN07250955_101389</name>
</gene>
<comment type="catalytic activity">
    <reaction evidence="15 17">
        <text>DNA(n) + a 2'-deoxyribonucleoside 5'-triphosphate = DNA(n+1) + diphosphate</text>
        <dbReference type="Rhea" id="RHEA:22508"/>
        <dbReference type="Rhea" id="RHEA-COMP:17339"/>
        <dbReference type="Rhea" id="RHEA-COMP:17340"/>
        <dbReference type="ChEBI" id="CHEBI:33019"/>
        <dbReference type="ChEBI" id="CHEBI:61560"/>
        <dbReference type="ChEBI" id="CHEBI:173112"/>
        <dbReference type="EC" id="2.7.7.7"/>
    </reaction>
</comment>
<evidence type="ECO:0000313" key="22">
    <source>
        <dbReference type="Proteomes" id="UP000197065"/>
    </source>
</evidence>
<keyword evidence="12 17" id="KW-0239">DNA-directed DNA polymerase</keyword>
<evidence type="ECO:0000256" key="1">
    <source>
        <dbReference type="ARBA" id="ARBA00007705"/>
    </source>
</evidence>
<evidence type="ECO:0000256" key="9">
    <source>
        <dbReference type="ARBA" id="ARBA00022763"/>
    </source>
</evidence>
<dbReference type="EC" id="2.7.7.7" evidence="3 16"/>
<dbReference type="OrthoDB" id="9806424at2"/>
<keyword evidence="8" id="KW-0540">Nuclease</keyword>
<dbReference type="Pfam" id="PF01367">
    <property type="entry name" value="5_3_exonuc"/>
    <property type="match status" value="1"/>
</dbReference>
<dbReference type="NCBIfam" id="NF004397">
    <property type="entry name" value="PRK05755.1"/>
    <property type="match status" value="1"/>
</dbReference>
<dbReference type="Gene3D" id="3.30.420.10">
    <property type="entry name" value="Ribonuclease H-like superfamily/Ribonuclease H"/>
    <property type="match status" value="1"/>
</dbReference>
<dbReference type="CDD" id="cd06139">
    <property type="entry name" value="DNA_polA_I_Ecoli_like_exo"/>
    <property type="match status" value="1"/>
</dbReference>
<keyword evidence="10 17" id="KW-0378">Hydrolase</keyword>
<dbReference type="Gene3D" id="3.40.50.1010">
    <property type="entry name" value="5'-nuclease"/>
    <property type="match status" value="1"/>
</dbReference>
<dbReference type="Gene3D" id="3.30.70.370">
    <property type="match status" value="1"/>
</dbReference>
<dbReference type="InterPro" id="IPR019760">
    <property type="entry name" value="DNA-dir_DNA_pol_A_CS"/>
</dbReference>
<keyword evidence="14 17" id="KW-0234">DNA repair</keyword>
<keyword evidence="11 17" id="KW-0269">Exonuclease</keyword>
<evidence type="ECO:0000256" key="10">
    <source>
        <dbReference type="ARBA" id="ARBA00022801"/>
    </source>
</evidence>
<dbReference type="RefSeq" id="WP_088559690.1">
    <property type="nucleotide sequence ID" value="NZ_FYEH01000001.1"/>
</dbReference>
<dbReference type="GO" id="GO:0008408">
    <property type="term" value="F:3'-5' exonuclease activity"/>
    <property type="evidence" value="ECO:0007669"/>
    <property type="project" value="UniProtKB-UniRule"/>
</dbReference>
<accession>A0A212Q309</accession>
<comment type="function">
    <text evidence="17">In addition to polymerase activity, this DNA polymerase exhibits 3'-5' and 5'-3' exonuclease activity.</text>
</comment>
<dbReference type="FunFam" id="1.10.150.20:FF:000003">
    <property type="entry name" value="DNA polymerase I"/>
    <property type="match status" value="1"/>
</dbReference>
<dbReference type="Pfam" id="PF02739">
    <property type="entry name" value="5_3_exonuc_N"/>
    <property type="match status" value="1"/>
</dbReference>
<keyword evidence="6 17" id="KW-0548">Nucleotidyltransferase</keyword>
<evidence type="ECO:0000256" key="3">
    <source>
        <dbReference type="ARBA" id="ARBA00012417"/>
    </source>
</evidence>
<dbReference type="SMART" id="SM00482">
    <property type="entry name" value="POLAc"/>
    <property type="match status" value="1"/>
</dbReference>
<dbReference type="InterPro" id="IPR012337">
    <property type="entry name" value="RNaseH-like_sf"/>
</dbReference>
<evidence type="ECO:0000256" key="7">
    <source>
        <dbReference type="ARBA" id="ARBA00022705"/>
    </source>
</evidence>
<dbReference type="SUPFAM" id="SSF47807">
    <property type="entry name" value="5' to 3' exonuclease, C-terminal subdomain"/>
    <property type="match status" value="1"/>
</dbReference>
<dbReference type="PRINTS" id="PR00868">
    <property type="entry name" value="DNAPOLI"/>
</dbReference>
<dbReference type="PROSITE" id="PS00447">
    <property type="entry name" value="DNA_POLYMERASE_A"/>
    <property type="match status" value="1"/>
</dbReference>
<dbReference type="InterPro" id="IPR002298">
    <property type="entry name" value="DNA_polymerase_A"/>
</dbReference>
<dbReference type="Gene3D" id="1.10.150.20">
    <property type="entry name" value="5' to 3' exonuclease, C-terminal subdomain"/>
    <property type="match status" value="2"/>
</dbReference>
<dbReference type="InterPro" id="IPR008918">
    <property type="entry name" value="HhH2"/>
</dbReference>
<dbReference type="GO" id="GO:0003677">
    <property type="term" value="F:DNA binding"/>
    <property type="evidence" value="ECO:0007669"/>
    <property type="project" value="UniProtKB-UniRule"/>
</dbReference>
<dbReference type="FunFam" id="1.10.150.20:FF:000002">
    <property type="entry name" value="DNA polymerase I"/>
    <property type="match status" value="1"/>
</dbReference>
<name>A0A212Q309_9PROT</name>
<dbReference type="InterPro" id="IPR001098">
    <property type="entry name" value="DNA-dir_DNA_pol_A_palm_dom"/>
</dbReference>
<proteinExistence type="inferred from homology"/>
<evidence type="ECO:0000256" key="13">
    <source>
        <dbReference type="ARBA" id="ARBA00023125"/>
    </source>
</evidence>
<dbReference type="NCBIfam" id="TIGR00593">
    <property type="entry name" value="pola"/>
    <property type="match status" value="1"/>
</dbReference>
<reference evidence="21 22" key="1">
    <citation type="submission" date="2017-06" db="EMBL/GenBank/DDBJ databases">
        <authorList>
            <person name="Kim H.J."/>
            <person name="Triplett B.A."/>
        </authorList>
    </citation>
    <scope>NUCLEOTIDE SEQUENCE [LARGE SCALE GENOMIC DNA]</scope>
    <source>
        <strain evidence="21 22">B29T1</strain>
    </source>
</reference>
<dbReference type="InterPro" id="IPR020046">
    <property type="entry name" value="5-3_exonucl_a-hlix_arch_N"/>
</dbReference>
<dbReference type="AlphaFoldDB" id="A0A212Q309"/>
<feature type="domain" description="3'-5' exonuclease" evidence="18">
    <location>
        <begin position="311"/>
        <end position="500"/>
    </location>
</feature>
<evidence type="ECO:0000259" key="18">
    <source>
        <dbReference type="SMART" id="SM00474"/>
    </source>
</evidence>
<dbReference type="CDD" id="cd08637">
    <property type="entry name" value="DNA_pol_A_pol_I_C"/>
    <property type="match status" value="1"/>
</dbReference>
<dbReference type="GO" id="GO:0006302">
    <property type="term" value="P:double-strand break repair"/>
    <property type="evidence" value="ECO:0007669"/>
    <property type="project" value="TreeGrafter"/>
</dbReference>
<dbReference type="InterPro" id="IPR002562">
    <property type="entry name" value="3'-5'_exonuclease_dom"/>
</dbReference>
<dbReference type="SMART" id="SM00279">
    <property type="entry name" value="HhH2"/>
    <property type="match status" value="1"/>
</dbReference>
<keyword evidence="7 17" id="KW-0235">DNA replication</keyword>
<feature type="domain" description="DNA-directed DNA polymerase family A palm" evidence="20">
    <location>
        <begin position="674"/>
        <end position="880"/>
    </location>
</feature>
<sequence length="916" mass="99978">MSEPAAKPRLVLIDGSGYIFRAFFALPPMTRPDGTPVNAVFGFANMLFRFLLDRPDDDIIVVFDASRKSFRSDLYEAYKANRAEPPPELVPQFALVREAARAFDLPAVEVEGFEADDLIASYSKAGRAAGHDVLVVSSDKDLMQLVGDGIAMWDPMKSKEIGREEVIEKFGVGPELVRDVLALAGDTSDNVPGVPGIGVKTAAQLVLEYGSLEGLLANLDKIKQPKRRQTLQDNVEKARLSYELVGLAFEAPLPISFEETGRKELDGAKLRAFCEANGLRSLQARIEQVVAPVPANPGIETDPAALERPTFETVREMAVLEAIVAKAYEVGYLAIDTETNSLNVGRADLVGVCLAVEAGHGYYVPLAHVDDFGQPVQGQLPLEAVIAALKPVLEDASVQKIGHNVKYELGILSRYGIMMGPTDCTMLLSYVLDGASHGHGMDELAALHLGYQTIPFSAVCGKGVAQITFDRAPIEKASDYAAEDAEVTLRLWQALKPRLIEQRMTTVYETLERPLAALLARLEVTGIKVDKARLHALSSDFTARMAELEIKAHKLAGRVFSLGSPKQLGEVLFDEMGLQSAAGGANRKTKTGAYATGADILEELAASGHELPQVLLDWRQLQKLTRTYTDALIEEVGPKTGRVHTSFSMAATATGRLSSNDPNLQNIPVRTEEGRKIRGAFIAEAGFELLSADYSQIELRVLAHMADIQALKEAFSQDIDIHAVTAAQMFKREVQDVGADLRRSAKMINYGIIYGIGAFGLAQRLGIAQAEARAYIEAYFAQYPGIRDYMERAKAEAREQGYVATLYGRRCYTPDILSKLPARRSYAERAAINAPIQGTAADIMKRAMLKVARALETEGSKTRMLLQVHDELVFEVPTDELHAASALIRREMESAADLSVRLTVDIGHGLTWNDAH</sequence>
<evidence type="ECO:0000256" key="6">
    <source>
        <dbReference type="ARBA" id="ARBA00022695"/>
    </source>
</evidence>
<keyword evidence="13 17" id="KW-0238">DNA-binding</keyword>
<evidence type="ECO:0000256" key="5">
    <source>
        <dbReference type="ARBA" id="ARBA00022679"/>
    </source>
</evidence>
<evidence type="ECO:0000256" key="15">
    <source>
        <dbReference type="ARBA" id="ARBA00049244"/>
    </source>
</evidence>
<dbReference type="EMBL" id="FYEH01000001">
    <property type="protein sequence ID" value="SNB53660.1"/>
    <property type="molecule type" value="Genomic_DNA"/>
</dbReference>
<evidence type="ECO:0000256" key="12">
    <source>
        <dbReference type="ARBA" id="ARBA00022932"/>
    </source>
</evidence>
<feature type="domain" description="5'-3' exonuclease" evidence="19">
    <location>
        <begin position="6"/>
        <end position="263"/>
    </location>
</feature>
<dbReference type="InterPro" id="IPR036397">
    <property type="entry name" value="RNaseH_sf"/>
</dbReference>
<dbReference type="SUPFAM" id="SSF53098">
    <property type="entry name" value="Ribonuclease H-like"/>
    <property type="match status" value="1"/>
</dbReference>
<evidence type="ECO:0000313" key="21">
    <source>
        <dbReference type="EMBL" id="SNB53660.1"/>
    </source>
</evidence>
<evidence type="ECO:0000256" key="17">
    <source>
        <dbReference type="RuleBase" id="RU004460"/>
    </source>
</evidence>
<keyword evidence="5 17" id="KW-0808">Transferase</keyword>
<protein>
    <recommendedName>
        <fullName evidence="4 16">DNA polymerase I</fullName>
        <ecNumber evidence="3 16">2.7.7.7</ecNumber>
    </recommendedName>
</protein>
<dbReference type="GO" id="GO:0008409">
    <property type="term" value="F:5'-3' exonuclease activity"/>
    <property type="evidence" value="ECO:0007669"/>
    <property type="project" value="UniProtKB-UniRule"/>
</dbReference>
<dbReference type="GO" id="GO:0003887">
    <property type="term" value="F:DNA-directed DNA polymerase activity"/>
    <property type="evidence" value="ECO:0007669"/>
    <property type="project" value="UniProtKB-UniRule"/>
</dbReference>
<dbReference type="InterPro" id="IPR002421">
    <property type="entry name" value="5-3_exonuclease"/>
</dbReference>
<evidence type="ECO:0000256" key="2">
    <source>
        <dbReference type="ARBA" id="ARBA00011541"/>
    </source>
</evidence>
<dbReference type="SUPFAM" id="SSF56672">
    <property type="entry name" value="DNA/RNA polymerases"/>
    <property type="match status" value="1"/>
</dbReference>
<dbReference type="Proteomes" id="UP000197065">
    <property type="component" value="Unassembled WGS sequence"/>
</dbReference>
<dbReference type="InterPro" id="IPR029060">
    <property type="entry name" value="PIN-like_dom_sf"/>
</dbReference>
<evidence type="ECO:0000256" key="8">
    <source>
        <dbReference type="ARBA" id="ARBA00022722"/>
    </source>
</evidence>
<comment type="similarity">
    <text evidence="1 17">Belongs to the DNA polymerase type-A family.</text>
</comment>
<dbReference type="Pfam" id="PF01612">
    <property type="entry name" value="DNA_pol_A_exo1"/>
    <property type="match status" value="1"/>
</dbReference>
<dbReference type="SMART" id="SM00475">
    <property type="entry name" value="53EXOc"/>
    <property type="match status" value="1"/>
</dbReference>
<dbReference type="PANTHER" id="PTHR10133">
    <property type="entry name" value="DNA POLYMERASE I"/>
    <property type="match status" value="1"/>
</dbReference>
<evidence type="ECO:0000256" key="11">
    <source>
        <dbReference type="ARBA" id="ARBA00022839"/>
    </source>
</evidence>
<dbReference type="Gene3D" id="1.20.1060.10">
    <property type="entry name" value="Taq DNA Polymerase, Chain T, domain 4"/>
    <property type="match status" value="1"/>
</dbReference>
<dbReference type="GO" id="GO:0006261">
    <property type="term" value="P:DNA-templated DNA replication"/>
    <property type="evidence" value="ECO:0007669"/>
    <property type="project" value="UniProtKB-UniRule"/>
</dbReference>
<keyword evidence="22" id="KW-1185">Reference proteome</keyword>
<dbReference type="SUPFAM" id="SSF88723">
    <property type="entry name" value="PIN domain-like"/>
    <property type="match status" value="1"/>
</dbReference>